<dbReference type="InterPro" id="IPR003599">
    <property type="entry name" value="Ig_sub"/>
</dbReference>
<dbReference type="InterPro" id="IPR036179">
    <property type="entry name" value="Ig-like_dom_sf"/>
</dbReference>
<keyword evidence="9" id="KW-1185">Reference proteome</keyword>
<keyword evidence="4" id="KW-0472">Membrane</keyword>
<feature type="transmembrane region" description="Helical" evidence="4">
    <location>
        <begin position="513"/>
        <end position="534"/>
    </location>
</feature>
<evidence type="ECO:0000256" key="4">
    <source>
        <dbReference type="SAM" id="Phobius"/>
    </source>
</evidence>
<dbReference type="PROSITE" id="PS50853">
    <property type="entry name" value="FN3"/>
    <property type="match status" value="1"/>
</dbReference>
<dbReference type="Pfam" id="PF13927">
    <property type="entry name" value="Ig_3"/>
    <property type="match status" value="1"/>
</dbReference>
<evidence type="ECO:0000256" key="2">
    <source>
        <dbReference type="ARBA" id="ARBA00023157"/>
    </source>
</evidence>
<evidence type="ECO:0000259" key="6">
    <source>
        <dbReference type="PROSITE" id="PS50835"/>
    </source>
</evidence>
<dbReference type="PANTHER" id="PTHR44170">
    <property type="entry name" value="PROTEIN SIDEKICK"/>
    <property type="match status" value="1"/>
</dbReference>
<keyword evidence="1" id="KW-0677">Repeat</keyword>
<dbReference type="Pfam" id="PF00059">
    <property type="entry name" value="Lectin_C"/>
    <property type="match status" value="1"/>
</dbReference>
<dbReference type="InterPro" id="IPR007110">
    <property type="entry name" value="Ig-like_dom"/>
</dbReference>
<dbReference type="EMBL" id="LSMT01000227">
    <property type="protein sequence ID" value="PFX22840.1"/>
    <property type="molecule type" value="Genomic_DNA"/>
</dbReference>
<evidence type="ECO:0000256" key="3">
    <source>
        <dbReference type="SAM" id="MobiDB-lite"/>
    </source>
</evidence>
<feature type="signal peptide" evidence="5">
    <location>
        <begin position="1"/>
        <end position="18"/>
    </location>
</feature>
<evidence type="ECO:0000256" key="1">
    <source>
        <dbReference type="ARBA" id="ARBA00022737"/>
    </source>
</evidence>
<dbReference type="SMART" id="SM00408">
    <property type="entry name" value="IGc2"/>
    <property type="match status" value="3"/>
</dbReference>
<feature type="domain" description="Ig-like" evidence="6">
    <location>
        <begin position="11"/>
        <end position="88"/>
    </location>
</feature>
<keyword evidence="2" id="KW-1015">Disulfide bond</keyword>
<dbReference type="Gene3D" id="2.60.40.10">
    <property type="entry name" value="Immunoglobulins"/>
    <property type="match status" value="4"/>
</dbReference>
<dbReference type="InterPro" id="IPR003961">
    <property type="entry name" value="FN3_dom"/>
</dbReference>
<proteinExistence type="predicted"/>
<organism evidence="8 9">
    <name type="scientific">Stylophora pistillata</name>
    <name type="common">Smooth cauliflower coral</name>
    <dbReference type="NCBI Taxonomy" id="50429"/>
    <lineage>
        <taxon>Eukaryota</taxon>
        <taxon>Metazoa</taxon>
        <taxon>Cnidaria</taxon>
        <taxon>Anthozoa</taxon>
        <taxon>Hexacorallia</taxon>
        <taxon>Scleractinia</taxon>
        <taxon>Astrocoeniina</taxon>
        <taxon>Pocilloporidae</taxon>
        <taxon>Stylophora</taxon>
    </lineage>
</organism>
<name>A0A2B4S223_STYPI</name>
<dbReference type="CDD" id="cd00063">
    <property type="entry name" value="FN3"/>
    <property type="match status" value="1"/>
</dbReference>
<evidence type="ECO:0000256" key="5">
    <source>
        <dbReference type="SAM" id="SignalP"/>
    </source>
</evidence>
<dbReference type="InterPro" id="IPR036116">
    <property type="entry name" value="FN3_sf"/>
</dbReference>
<dbReference type="OrthoDB" id="5957282at2759"/>
<reference evidence="9" key="1">
    <citation type="journal article" date="2017" name="bioRxiv">
        <title>Comparative analysis of the genomes of Stylophora pistillata and Acropora digitifera provides evidence for extensive differences between species of corals.</title>
        <authorList>
            <person name="Voolstra C.R."/>
            <person name="Li Y."/>
            <person name="Liew Y.J."/>
            <person name="Baumgarten S."/>
            <person name="Zoccola D."/>
            <person name="Flot J.-F."/>
            <person name="Tambutte S."/>
            <person name="Allemand D."/>
            <person name="Aranda M."/>
        </authorList>
    </citation>
    <scope>NUCLEOTIDE SEQUENCE [LARGE SCALE GENOMIC DNA]</scope>
</reference>
<dbReference type="InterPro" id="IPR003598">
    <property type="entry name" value="Ig_sub2"/>
</dbReference>
<protein>
    <submittedName>
        <fullName evidence="8">Hemicentin-2</fullName>
    </submittedName>
</protein>
<feature type="domain" description="Fibronectin type-III" evidence="7">
    <location>
        <begin position="239"/>
        <end position="329"/>
    </location>
</feature>
<dbReference type="PROSITE" id="PS50835">
    <property type="entry name" value="IG_LIKE"/>
    <property type="match status" value="3"/>
</dbReference>
<dbReference type="Gene3D" id="3.10.100.10">
    <property type="entry name" value="Mannose-Binding Protein A, subunit A"/>
    <property type="match status" value="1"/>
</dbReference>
<dbReference type="InterPro" id="IPR001304">
    <property type="entry name" value="C-type_lectin-like"/>
</dbReference>
<feature type="domain" description="Ig-like" evidence="6">
    <location>
        <begin position="410"/>
        <end position="493"/>
    </location>
</feature>
<sequence length="671" mass="74414">MRSFIAFLLLISVTVSEGLVADVSREITIYANQSLTLSCQTRDSPEKLIYWHWRNRSHKATDNFVKQGPTYTINKATVDDTGFFSCSAAEWGIWAIMHYIFVNVIEPGKPSCANGWSFYKNSCFMHSSYNMERVWREASSYCTGSSARLAKVPHDSDDDTLRFMSVLTKGSIPAERSLLNLSTVWVGSASHPTVGHRRSQNPQGGTSSCAGFNAIKRKLDEDACTKKCTFICERVLPEVPKDVSIEYINSSAVRVGWNLASSGSNVTNNYVELSIASGNVIKRQSSHGKQSVIFTHLLSNTQYRVRVQAENTAGNGTSSQYVSFKMNENILVIPTPAKNNQVIAGHPVTLRCGQPHHTVRWYREKSNEPLNTSGQELTIHSVSSKDEGTYHCEVDQGPRVSFKVLVVEHPFITDIKGIFLEQNDKVTMKRELLLLCNTTNRHPLKYAWLKDGEPLNNGEDSVKVSLQDDETNGKYTCQVSNIAGNASRSLVISSVGGPEVSEVSNDRSKSTNLVTVIAVFSVLLIICSAVGFTHRRITKLITKKMKSRKMTMQSTSTEMATVEEMESPRPESPTETITRDSDEVFPYDVISTWTGSNGLYMSLRREGNDGELEDTTQVARTDYTNISPSNRNNSAAICMYAPLMHTAGLQGAKESKGPYVNVNTVETSSDM</sequence>
<feature type="chain" id="PRO_5013401206" evidence="5">
    <location>
        <begin position="19"/>
        <end position="671"/>
    </location>
</feature>
<dbReference type="InterPro" id="IPR016187">
    <property type="entry name" value="CTDL_fold"/>
</dbReference>
<keyword evidence="4" id="KW-1133">Transmembrane helix</keyword>
<dbReference type="PANTHER" id="PTHR44170:SF6">
    <property type="entry name" value="CONTACTIN"/>
    <property type="match status" value="1"/>
</dbReference>
<dbReference type="Pfam" id="PF13895">
    <property type="entry name" value="Ig_2"/>
    <property type="match status" value="1"/>
</dbReference>
<evidence type="ECO:0000259" key="7">
    <source>
        <dbReference type="PROSITE" id="PS50853"/>
    </source>
</evidence>
<dbReference type="SUPFAM" id="SSF56436">
    <property type="entry name" value="C-type lectin-like"/>
    <property type="match status" value="1"/>
</dbReference>
<keyword evidence="5" id="KW-0732">Signal</keyword>
<evidence type="ECO:0000313" key="8">
    <source>
        <dbReference type="EMBL" id="PFX22840.1"/>
    </source>
</evidence>
<comment type="caution">
    <text evidence="8">The sequence shown here is derived from an EMBL/GenBank/DDBJ whole genome shotgun (WGS) entry which is preliminary data.</text>
</comment>
<dbReference type="SMART" id="SM00034">
    <property type="entry name" value="CLECT"/>
    <property type="match status" value="1"/>
</dbReference>
<dbReference type="SMART" id="SM00060">
    <property type="entry name" value="FN3"/>
    <property type="match status" value="1"/>
</dbReference>
<keyword evidence="4" id="KW-0812">Transmembrane</keyword>
<dbReference type="SUPFAM" id="SSF49265">
    <property type="entry name" value="Fibronectin type III"/>
    <property type="match status" value="1"/>
</dbReference>
<dbReference type="Proteomes" id="UP000225706">
    <property type="component" value="Unassembled WGS sequence"/>
</dbReference>
<dbReference type="SUPFAM" id="SSF48726">
    <property type="entry name" value="Immunoglobulin"/>
    <property type="match status" value="2"/>
</dbReference>
<evidence type="ECO:0000313" key="9">
    <source>
        <dbReference type="Proteomes" id="UP000225706"/>
    </source>
</evidence>
<accession>A0A2B4S223</accession>
<feature type="region of interest" description="Disordered" evidence="3">
    <location>
        <begin position="548"/>
        <end position="578"/>
    </location>
</feature>
<dbReference type="InterPro" id="IPR016186">
    <property type="entry name" value="C-type_lectin-like/link_sf"/>
</dbReference>
<dbReference type="InterPro" id="IPR013783">
    <property type="entry name" value="Ig-like_fold"/>
</dbReference>
<feature type="compositionally biased region" description="Polar residues" evidence="3">
    <location>
        <begin position="550"/>
        <end position="559"/>
    </location>
</feature>
<dbReference type="SMART" id="SM00409">
    <property type="entry name" value="IG"/>
    <property type="match status" value="3"/>
</dbReference>
<dbReference type="Pfam" id="PF00041">
    <property type="entry name" value="fn3"/>
    <property type="match status" value="1"/>
</dbReference>
<dbReference type="GO" id="GO:0098609">
    <property type="term" value="P:cell-cell adhesion"/>
    <property type="evidence" value="ECO:0007669"/>
    <property type="project" value="TreeGrafter"/>
</dbReference>
<dbReference type="GO" id="GO:0016020">
    <property type="term" value="C:membrane"/>
    <property type="evidence" value="ECO:0007669"/>
    <property type="project" value="UniProtKB-SubCell"/>
</dbReference>
<dbReference type="AlphaFoldDB" id="A0A2B4S223"/>
<feature type="domain" description="Ig-like" evidence="6">
    <location>
        <begin position="328"/>
        <end position="405"/>
    </location>
</feature>
<gene>
    <name evidence="8" type="primary">HMCN2</name>
    <name evidence="8" type="ORF">AWC38_SpisGene12615</name>
</gene>